<evidence type="ECO:0000313" key="1">
    <source>
        <dbReference type="EMBL" id="NBI29355.1"/>
    </source>
</evidence>
<name>A0A6N9Q3F3_9BACL</name>
<keyword evidence="2" id="KW-1185">Reference proteome</keyword>
<dbReference type="AlphaFoldDB" id="A0A6N9Q3F3"/>
<sequence>MNGMKDVCYQNMHRYVMVEMMDGTTQDGFVECVDEENLYLACPNCENVMAAEEMMMPNNMHHHQPYHHSHHMRQFGYGGFGFPGYGFGFPGYGFGFPYGRRLGFFRRRFPFGYIRRFGRLPYY</sequence>
<gene>
    <name evidence="1" type="ORF">ERL59_10320</name>
</gene>
<dbReference type="Proteomes" id="UP000448943">
    <property type="component" value="Unassembled WGS sequence"/>
</dbReference>
<protein>
    <submittedName>
        <fullName evidence="1">Uncharacterized protein</fullName>
    </submittedName>
</protein>
<dbReference type="OrthoDB" id="2943863at2"/>
<comment type="caution">
    <text evidence="1">The sequence shown here is derived from an EMBL/GenBank/DDBJ whole genome shotgun (WGS) entry which is preliminary data.</text>
</comment>
<proteinExistence type="predicted"/>
<evidence type="ECO:0000313" key="2">
    <source>
        <dbReference type="Proteomes" id="UP000448943"/>
    </source>
</evidence>
<accession>A0A6N9Q3F3</accession>
<reference evidence="1 2" key="1">
    <citation type="submission" date="2019-01" db="EMBL/GenBank/DDBJ databases">
        <title>Chengkuizengella sp. nov., isolated from deep-sea sediment of East Pacific Ocean.</title>
        <authorList>
            <person name="Yang J."/>
            <person name="Lai Q."/>
            <person name="Shao Z."/>
        </authorList>
    </citation>
    <scope>NUCLEOTIDE SEQUENCE [LARGE SCALE GENOMIC DNA]</scope>
    <source>
        <strain evidence="1 2">YPA3-1-1</strain>
    </source>
</reference>
<dbReference type="EMBL" id="SIJB01000024">
    <property type="protein sequence ID" value="NBI29355.1"/>
    <property type="molecule type" value="Genomic_DNA"/>
</dbReference>
<organism evidence="1 2">
    <name type="scientific">Chengkuizengella marina</name>
    <dbReference type="NCBI Taxonomy" id="2507566"/>
    <lineage>
        <taxon>Bacteria</taxon>
        <taxon>Bacillati</taxon>
        <taxon>Bacillota</taxon>
        <taxon>Bacilli</taxon>
        <taxon>Bacillales</taxon>
        <taxon>Paenibacillaceae</taxon>
        <taxon>Chengkuizengella</taxon>
    </lineage>
</organism>